<evidence type="ECO:0000313" key="7">
    <source>
        <dbReference type="EMBL" id="MBK4737840.1"/>
    </source>
</evidence>
<comment type="caution">
    <text evidence="7">The sequence shown here is derived from an EMBL/GenBank/DDBJ whole genome shotgun (WGS) entry which is preliminary data.</text>
</comment>
<dbReference type="CDD" id="cd07185">
    <property type="entry name" value="OmpA_C-like"/>
    <property type="match status" value="1"/>
</dbReference>
<gene>
    <name evidence="7" type="ORF">JJB74_24735</name>
</gene>
<keyword evidence="5" id="KW-0732">Signal</keyword>
<dbReference type="PANTHER" id="PTHR30329:SF21">
    <property type="entry name" value="LIPOPROTEIN YIAD-RELATED"/>
    <property type="match status" value="1"/>
</dbReference>
<sequence>MKNKFLPLNAMSAATCLALVAASSASAGELGHMRLPTNQTIAIEPTHEAHVIVDQGAQMNGGASFSSHGAGEIEKVRGGVRSWFVAEQPREAAVLYPKSDEQQGVAKAFNPATDGIVFFAFNKSAPLDAAQLKRVATAAVARSADIKVVGHADEVGSDRYNMRLSTRRAKAVADYLIDAGVSPDQISYVGRGKREPVDLDNPAKNRRAVITFAAAKGVKPQ</sequence>
<dbReference type="AlphaFoldDB" id="A0A934SYW4"/>
<feature type="domain" description="OmpA-like" evidence="6">
    <location>
        <begin position="105"/>
        <end position="216"/>
    </location>
</feature>
<proteinExistence type="predicted"/>
<dbReference type="GO" id="GO:0009279">
    <property type="term" value="C:cell outer membrane"/>
    <property type="evidence" value="ECO:0007669"/>
    <property type="project" value="UniProtKB-SubCell"/>
</dbReference>
<evidence type="ECO:0000256" key="3">
    <source>
        <dbReference type="ARBA" id="ARBA00023237"/>
    </source>
</evidence>
<keyword evidence="3" id="KW-0998">Cell outer membrane</keyword>
<dbReference type="PROSITE" id="PS51123">
    <property type="entry name" value="OMPA_2"/>
    <property type="match status" value="1"/>
</dbReference>
<keyword evidence="2 4" id="KW-0472">Membrane</keyword>
<keyword evidence="8" id="KW-1185">Reference proteome</keyword>
<dbReference type="Proteomes" id="UP000622890">
    <property type="component" value="Unassembled WGS sequence"/>
</dbReference>
<evidence type="ECO:0000259" key="6">
    <source>
        <dbReference type="PROSITE" id="PS51123"/>
    </source>
</evidence>
<evidence type="ECO:0000256" key="5">
    <source>
        <dbReference type="SAM" id="SignalP"/>
    </source>
</evidence>
<dbReference type="EMBL" id="JAEPBG010000015">
    <property type="protein sequence ID" value="MBK4737840.1"/>
    <property type="molecule type" value="Genomic_DNA"/>
</dbReference>
<dbReference type="Gene3D" id="3.30.1330.60">
    <property type="entry name" value="OmpA-like domain"/>
    <property type="match status" value="1"/>
</dbReference>
<evidence type="ECO:0000256" key="1">
    <source>
        <dbReference type="ARBA" id="ARBA00004442"/>
    </source>
</evidence>
<dbReference type="PANTHER" id="PTHR30329">
    <property type="entry name" value="STATOR ELEMENT OF FLAGELLAR MOTOR COMPLEX"/>
    <property type="match status" value="1"/>
</dbReference>
<protein>
    <submittedName>
        <fullName evidence="7">OmpA family protein</fullName>
    </submittedName>
</protein>
<dbReference type="Pfam" id="PF00691">
    <property type="entry name" value="OmpA"/>
    <property type="match status" value="1"/>
</dbReference>
<organism evidence="7 8">
    <name type="scientific">Noviherbaspirillum pedocola</name>
    <dbReference type="NCBI Taxonomy" id="2801341"/>
    <lineage>
        <taxon>Bacteria</taxon>
        <taxon>Pseudomonadati</taxon>
        <taxon>Pseudomonadota</taxon>
        <taxon>Betaproteobacteria</taxon>
        <taxon>Burkholderiales</taxon>
        <taxon>Oxalobacteraceae</taxon>
        <taxon>Noviherbaspirillum</taxon>
    </lineage>
</organism>
<dbReference type="InterPro" id="IPR036737">
    <property type="entry name" value="OmpA-like_sf"/>
</dbReference>
<evidence type="ECO:0000256" key="4">
    <source>
        <dbReference type="PROSITE-ProRule" id="PRU00473"/>
    </source>
</evidence>
<dbReference type="PRINTS" id="PR01021">
    <property type="entry name" value="OMPADOMAIN"/>
</dbReference>
<dbReference type="InterPro" id="IPR006665">
    <property type="entry name" value="OmpA-like"/>
</dbReference>
<evidence type="ECO:0000256" key="2">
    <source>
        <dbReference type="ARBA" id="ARBA00023136"/>
    </source>
</evidence>
<dbReference type="InterPro" id="IPR006664">
    <property type="entry name" value="OMP_bac"/>
</dbReference>
<dbReference type="SUPFAM" id="SSF103088">
    <property type="entry name" value="OmpA-like"/>
    <property type="match status" value="1"/>
</dbReference>
<feature type="chain" id="PRO_5037922732" evidence="5">
    <location>
        <begin position="28"/>
        <end position="221"/>
    </location>
</feature>
<evidence type="ECO:0000313" key="8">
    <source>
        <dbReference type="Proteomes" id="UP000622890"/>
    </source>
</evidence>
<name>A0A934SYW4_9BURK</name>
<dbReference type="RefSeq" id="WP_200596453.1">
    <property type="nucleotide sequence ID" value="NZ_JAEPBG010000015.1"/>
</dbReference>
<feature type="signal peptide" evidence="5">
    <location>
        <begin position="1"/>
        <end position="27"/>
    </location>
</feature>
<comment type="subcellular location">
    <subcellularLocation>
        <location evidence="1">Cell outer membrane</location>
    </subcellularLocation>
</comment>
<reference evidence="7" key="1">
    <citation type="submission" date="2021-01" db="EMBL/GenBank/DDBJ databases">
        <title>Genome sequence of strain Noviherbaspirillum sp. DKR-6.</title>
        <authorList>
            <person name="Chaudhary D.K."/>
        </authorList>
    </citation>
    <scope>NUCLEOTIDE SEQUENCE</scope>
    <source>
        <strain evidence="7">DKR-6</strain>
    </source>
</reference>
<dbReference type="InterPro" id="IPR050330">
    <property type="entry name" value="Bact_OuterMem_StrucFunc"/>
</dbReference>
<accession>A0A934SYW4</accession>